<dbReference type="EC" id="3.-.-.-" evidence="2"/>
<dbReference type="RefSeq" id="WP_363796613.1">
    <property type="nucleotide sequence ID" value="NZ_CP159925.1"/>
</dbReference>
<gene>
    <name evidence="2" type="ORF">ABU614_15135</name>
</gene>
<dbReference type="EMBL" id="CP159925">
    <property type="protein sequence ID" value="XCO73717.1"/>
    <property type="molecule type" value="Genomic_DNA"/>
</dbReference>
<dbReference type="InterPro" id="IPR002509">
    <property type="entry name" value="NODB_dom"/>
</dbReference>
<dbReference type="SUPFAM" id="SSF88713">
    <property type="entry name" value="Glycoside hydrolase/deacetylase"/>
    <property type="match status" value="1"/>
</dbReference>
<name>A0AAU8MN35_9GAMM</name>
<evidence type="ECO:0000313" key="2">
    <source>
        <dbReference type="EMBL" id="XCO73717.1"/>
    </source>
</evidence>
<sequence>MDWHGFLQARPQAYLGRGAADRRVLALTFDDGPGRATPALLDALRELDVRASFFCVGAAMRAQPALVQRLLDEGHELGNHSERHADARGIEAGQWMREEVAPMAEALAAAARDRPVAAAPLFRPAYGELDAAHFDALAAAGYVVVGWSVDPRDWLEPDAPGYVSCVVESVLARIHPGAIVLLHDGDDESGRARHGIVEIVRRLVPALRNQGYGLVRAGELMAATGAGRTTAIS</sequence>
<dbReference type="AlphaFoldDB" id="A0AAU8MN35"/>
<dbReference type="Pfam" id="PF01522">
    <property type="entry name" value="Polysacc_deac_1"/>
    <property type="match status" value="1"/>
</dbReference>
<dbReference type="PANTHER" id="PTHR10587">
    <property type="entry name" value="GLYCOSYL TRANSFERASE-RELATED"/>
    <property type="match status" value="1"/>
</dbReference>
<evidence type="ECO:0000259" key="1">
    <source>
        <dbReference type="PROSITE" id="PS51677"/>
    </source>
</evidence>
<dbReference type="GO" id="GO:0005975">
    <property type="term" value="P:carbohydrate metabolic process"/>
    <property type="evidence" value="ECO:0007669"/>
    <property type="project" value="InterPro"/>
</dbReference>
<accession>A0AAU8MN35</accession>
<dbReference type="Gene3D" id="3.20.20.370">
    <property type="entry name" value="Glycoside hydrolase/deacetylase"/>
    <property type="match status" value="1"/>
</dbReference>
<organism evidence="2">
    <name type="scientific">Lysobacter firmicutimachus</name>
    <dbReference type="NCBI Taxonomy" id="1792846"/>
    <lineage>
        <taxon>Bacteria</taxon>
        <taxon>Pseudomonadati</taxon>
        <taxon>Pseudomonadota</taxon>
        <taxon>Gammaproteobacteria</taxon>
        <taxon>Lysobacterales</taxon>
        <taxon>Lysobacteraceae</taxon>
        <taxon>Lysobacter</taxon>
    </lineage>
</organism>
<protein>
    <submittedName>
        <fullName evidence="2">Polysaccharide deacetylase family protein</fullName>
        <ecNumber evidence="2">3.-.-.-</ecNumber>
    </submittedName>
</protein>
<dbReference type="PROSITE" id="PS51677">
    <property type="entry name" value="NODB"/>
    <property type="match status" value="1"/>
</dbReference>
<dbReference type="InterPro" id="IPR011330">
    <property type="entry name" value="Glyco_hydro/deAcase_b/a-brl"/>
</dbReference>
<dbReference type="GO" id="GO:0016810">
    <property type="term" value="F:hydrolase activity, acting on carbon-nitrogen (but not peptide) bonds"/>
    <property type="evidence" value="ECO:0007669"/>
    <property type="project" value="InterPro"/>
</dbReference>
<reference evidence="2" key="1">
    <citation type="submission" date="2024-06" db="EMBL/GenBank/DDBJ databases">
        <authorList>
            <person name="Li S."/>
        </authorList>
    </citation>
    <scope>NUCLEOTIDE SEQUENCE</scope>
    <source>
        <strain evidence="2">SR10</strain>
    </source>
</reference>
<proteinExistence type="predicted"/>
<dbReference type="InterPro" id="IPR050248">
    <property type="entry name" value="Polysacc_deacetylase_ArnD"/>
</dbReference>
<keyword evidence="2" id="KW-0378">Hydrolase</keyword>
<feature type="domain" description="NodB homology" evidence="1">
    <location>
        <begin position="23"/>
        <end position="215"/>
    </location>
</feature>
<dbReference type="CDD" id="cd10917">
    <property type="entry name" value="CE4_NodB_like_6s_7s"/>
    <property type="match status" value="1"/>
</dbReference>